<evidence type="ECO:0000256" key="23">
    <source>
        <dbReference type="ARBA" id="ARBA00048977"/>
    </source>
</evidence>
<keyword evidence="31" id="KW-1185">Reference proteome</keyword>
<feature type="compositionally biased region" description="Acidic residues" evidence="28">
    <location>
        <begin position="74"/>
        <end position="88"/>
    </location>
</feature>
<reference evidence="30" key="3">
    <citation type="submission" date="2025-09" db="UniProtKB">
        <authorList>
            <consortium name="Ensembl"/>
        </authorList>
    </citation>
    <scope>IDENTIFICATION</scope>
    <source>
        <strain evidence="30">Glennie</strain>
    </source>
</reference>
<dbReference type="GeneTree" id="ENSGT00940000158121"/>
<dbReference type="GO" id="GO:0004674">
    <property type="term" value="F:protein serine/threonine kinase activity"/>
    <property type="evidence" value="ECO:0007669"/>
    <property type="project" value="UniProtKB-KW"/>
</dbReference>
<dbReference type="Gene3D" id="1.10.510.10">
    <property type="entry name" value="Transferase(Phosphotransferase) domain 1"/>
    <property type="match status" value="1"/>
</dbReference>
<dbReference type="Pfam" id="PF00069">
    <property type="entry name" value="Pkinase"/>
    <property type="match status" value="2"/>
</dbReference>
<dbReference type="SUPFAM" id="SSF50998">
    <property type="entry name" value="Quinoprotein alcohol dehydrogenase-like"/>
    <property type="match status" value="1"/>
</dbReference>
<evidence type="ECO:0000256" key="5">
    <source>
        <dbReference type="ARBA" id="ARBA00022679"/>
    </source>
</evidence>
<keyword evidence="6" id="KW-0812">Transmembrane</keyword>
<keyword evidence="8" id="KW-0547">Nucleotide-binding</keyword>
<dbReference type="PROSITE" id="PS00108">
    <property type="entry name" value="PROTEIN_KINASE_ST"/>
    <property type="match status" value="1"/>
</dbReference>
<keyword evidence="9" id="KW-0013">ADP-ribosylation</keyword>
<dbReference type="FunFam" id="3.30.200.20:FF:000193">
    <property type="entry name" value="Eukaryotic translation initiation factor 2-alpha kinase 3"/>
    <property type="match status" value="1"/>
</dbReference>
<evidence type="ECO:0000256" key="2">
    <source>
        <dbReference type="ARBA" id="ARBA00012513"/>
    </source>
</evidence>
<comment type="catalytic activity">
    <reaction evidence="23">
        <text>L-seryl-[protein] + ATP = O-phospho-L-seryl-[protein] + ADP + H(+)</text>
        <dbReference type="Rhea" id="RHEA:17989"/>
        <dbReference type="Rhea" id="RHEA-COMP:9863"/>
        <dbReference type="Rhea" id="RHEA-COMP:11604"/>
        <dbReference type="ChEBI" id="CHEBI:15378"/>
        <dbReference type="ChEBI" id="CHEBI:29999"/>
        <dbReference type="ChEBI" id="CHEBI:30616"/>
        <dbReference type="ChEBI" id="CHEBI:83421"/>
        <dbReference type="ChEBI" id="CHEBI:456216"/>
        <dbReference type="EC" id="2.7.11.1"/>
    </reaction>
    <physiologicalReaction direction="left-to-right" evidence="23">
        <dbReference type="Rhea" id="RHEA:17990"/>
    </physiologicalReaction>
</comment>
<reference evidence="30 31" key="1">
    <citation type="journal article" date="2008" name="Nature">
        <title>Genome analysis of the platypus reveals unique signatures of evolution.</title>
        <authorList>
            <person name="Warren W.C."/>
            <person name="Hillier L.W."/>
            <person name="Marshall Graves J.A."/>
            <person name="Birney E."/>
            <person name="Ponting C.P."/>
            <person name="Grutzner F."/>
            <person name="Belov K."/>
            <person name="Miller W."/>
            <person name="Clarke L."/>
            <person name="Chinwalla A.T."/>
            <person name="Yang S.P."/>
            <person name="Heger A."/>
            <person name="Locke D.P."/>
            <person name="Miethke P."/>
            <person name="Waters P.D."/>
            <person name="Veyrunes F."/>
            <person name="Fulton L."/>
            <person name="Fulton B."/>
            <person name="Graves T."/>
            <person name="Wallis J."/>
            <person name="Puente X.S."/>
            <person name="Lopez-Otin C."/>
            <person name="Ordonez G.R."/>
            <person name="Eichler E.E."/>
            <person name="Chen L."/>
            <person name="Cheng Z."/>
            <person name="Deakin J.E."/>
            <person name="Alsop A."/>
            <person name="Thompson K."/>
            <person name="Kirby P."/>
            <person name="Papenfuss A.T."/>
            <person name="Wakefield M.J."/>
            <person name="Olender T."/>
            <person name="Lancet D."/>
            <person name="Huttley G.A."/>
            <person name="Smit A.F."/>
            <person name="Pask A."/>
            <person name="Temple-Smith P."/>
            <person name="Batzer M.A."/>
            <person name="Walker J.A."/>
            <person name="Konkel M.K."/>
            <person name="Harris R.S."/>
            <person name="Whittington C.M."/>
            <person name="Wong E.S."/>
            <person name="Gemmell N.J."/>
            <person name="Buschiazzo E."/>
            <person name="Vargas Jentzsch I.M."/>
            <person name="Merkel A."/>
            <person name="Schmitz J."/>
            <person name="Zemann A."/>
            <person name="Churakov G."/>
            <person name="Kriegs J.O."/>
            <person name="Brosius J."/>
            <person name="Murchison E.P."/>
            <person name="Sachidanandam R."/>
            <person name="Smith C."/>
            <person name="Hannon G.J."/>
            <person name="Tsend-Ayush E."/>
            <person name="McMillan D."/>
            <person name="Attenborough R."/>
            <person name="Rens W."/>
            <person name="Ferguson-Smith M."/>
            <person name="Lefevre C.M."/>
            <person name="Sharp J.A."/>
            <person name="Nicholas K.R."/>
            <person name="Ray D.A."/>
            <person name="Kube M."/>
            <person name="Reinhardt R."/>
            <person name="Pringle T.H."/>
            <person name="Taylor J."/>
            <person name="Jones R.C."/>
            <person name="Nixon B."/>
            <person name="Dacheux J.L."/>
            <person name="Niwa H."/>
            <person name="Sekita Y."/>
            <person name="Huang X."/>
            <person name="Stark A."/>
            <person name="Kheradpour P."/>
            <person name="Kellis M."/>
            <person name="Flicek P."/>
            <person name="Chen Y."/>
            <person name="Webber C."/>
            <person name="Hardison R."/>
            <person name="Nelson J."/>
            <person name="Hallsworth-Pepin K."/>
            <person name="Delehaunty K."/>
            <person name="Markovic C."/>
            <person name="Minx P."/>
            <person name="Feng Y."/>
            <person name="Kremitzki C."/>
            <person name="Mitreva M."/>
            <person name="Glasscock J."/>
            <person name="Wylie T."/>
            <person name="Wohldmann P."/>
            <person name="Thiru P."/>
            <person name="Nhan M.N."/>
            <person name="Pohl C.S."/>
            <person name="Smith S.M."/>
            <person name="Hou S."/>
            <person name="Nefedov M."/>
            <person name="de Jong P.J."/>
            <person name="Renfree M.B."/>
            <person name="Mardis E.R."/>
            <person name="Wilson R.K."/>
        </authorList>
    </citation>
    <scope>NUCLEOTIDE SEQUENCE [LARGE SCALE GENOMIC DNA]</scope>
    <source>
        <strain evidence="30 31">Glennie</strain>
    </source>
</reference>
<keyword evidence="16" id="KW-0472">Membrane</keyword>
<organism evidence="30 31">
    <name type="scientific">Ornithorhynchus anatinus</name>
    <name type="common">Duckbill platypus</name>
    <dbReference type="NCBI Taxonomy" id="9258"/>
    <lineage>
        <taxon>Eukaryota</taxon>
        <taxon>Metazoa</taxon>
        <taxon>Chordata</taxon>
        <taxon>Craniata</taxon>
        <taxon>Vertebrata</taxon>
        <taxon>Euteleostomi</taxon>
        <taxon>Mammalia</taxon>
        <taxon>Monotremata</taxon>
        <taxon>Ornithorhynchidae</taxon>
        <taxon>Ornithorhynchus</taxon>
    </lineage>
</organism>
<protein>
    <recommendedName>
        <fullName evidence="26">Eukaryotic translation initiation factor 2-alpha kinase 3</fullName>
        <ecNumber evidence="2">2.7.11.1</ecNumber>
    </recommendedName>
    <alternativeName>
        <fullName evidence="21">PRKR-like endoplasmic reticulum kinase</fullName>
    </alternativeName>
    <alternativeName>
        <fullName evidence="27">Protein tyrosine kinase EIF2AK3</fullName>
    </alternativeName>
</protein>
<evidence type="ECO:0000256" key="11">
    <source>
        <dbReference type="ARBA" id="ARBA00022824"/>
    </source>
</evidence>
<dbReference type="GO" id="GO:0006417">
    <property type="term" value="P:regulation of translation"/>
    <property type="evidence" value="ECO:0007669"/>
    <property type="project" value="UniProtKB-KW"/>
</dbReference>
<gene>
    <name evidence="30" type="primary">EIF2AK3</name>
</gene>
<comment type="subunit">
    <text evidence="25">Forms dimers with HSPA5/BIP in resting cells. Homotetramerizes in response to endoplasmic reticulum (ER) stress, leading to its activation. Interacts with HSP90B1/GRP94. Interacts with DNAJC3; inhibiting EIF2AK3/PERK activity. Interacts with ATAD3A; ATAD3A and EIF2S1/eIF-2-alpha occupy a common binding site within the cytoplasmic loop of EIF2AK3/PERK, leading to prevent EIF2AK3/PERK association with its substrate EIF2S1/eIF-2-alpha. Interacts with MFN2. Interacts with TMEM33. Interacts with PDIA6. Interacts with LACC1.</text>
</comment>
<dbReference type="GO" id="GO:0005524">
    <property type="term" value="F:ATP binding"/>
    <property type="evidence" value="ECO:0007669"/>
    <property type="project" value="UniProtKB-KW"/>
</dbReference>
<evidence type="ECO:0000256" key="6">
    <source>
        <dbReference type="ARBA" id="ARBA00022692"/>
    </source>
</evidence>
<keyword evidence="14" id="KW-1133">Transmembrane helix</keyword>
<evidence type="ECO:0000256" key="8">
    <source>
        <dbReference type="ARBA" id="ARBA00022741"/>
    </source>
</evidence>
<reference evidence="30" key="2">
    <citation type="submission" date="2025-08" db="UniProtKB">
        <authorList>
            <consortium name="Ensembl"/>
        </authorList>
    </citation>
    <scope>IDENTIFICATION</scope>
    <source>
        <strain evidence="30">Glennie</strain>
    </source>
</reference>
<dbReference type="CDD" id="cd09768">
    <property type="entry name" value="Luminal_EIF2AK3"/>
    <property type="match status" value="1"/>
</dbReference>
<dbReference type="FunFam" id="2.130.10.10:FF:000622">
    <property type="entry name" value="Eukaryotic translation initiation factor 2-alpha kinase 3"/>
    <property type="match status" value="1"/>
</dbReference>
<dbReference type="eggNOG" id="KOG1033">
    <property type="taxonomic scope" value="Eukaryota"/>
</dbReference>
<keyword evidence="5" id="KW-0808">Transferase</keyword>
<keyword evidence="13" id="KW-0810">Translation regulation</keyword>
<evidence type="ECO:0000256" key="7">
    <source>
        <dbReference type="ARBA" id="ARBA00022729"/>
    </source>
</evidence>
<dbReference type="InterPro" id="IPR000719">
    <property type="entry name" value="Prot_kinase_dom"/>
</dbReference>
<dbReference type="EC" id="2.7.11.1" evidence="2"/>
<evidence type="ECO:0000256" key="14">
    <source>
        <dbReference type="ARBA" id="ARBA00022989"/>
    </source>
</evidence>
<dbReference type="PANTHER" id="PTHR11042:SF166">
    <property type="entry name" value="EUKARYOTIC TRANSLATION INITIATION FACTOR 2-ALPHA KINASE 3"/>
    <property type="match status" value="1"/>
</dbReference>
<dbReference type="SUPFAM" id="SSF56112">
    <property type="entry name" value="Protein kinase-like (PK-like)"/>
    <property type="match status" value="1"/>
</dbReference>
<dbReference type="STRING" id="9258.ENSOANP00000016419"/>
<evidence type="ECO:0000256" key="9">
    <source>
        <dbReference type="ARBA" id="ARBA00022765"/>
    </source>
</evidence>
<feature type="region of interest" description="Disordered" evidence="28">
    <location>
        <begin position="74"/>
        <end position="95"/>
    </location>
</feature>
<dbReference type="PANTHER" id="PTHR11042">
    <property type="entry name" value="EUKARYOTIC TRANSLATION INITIATION FACTOR 2-ALPHA KINASE EIF2-ALPHA KINASE -RELATED"/>
    <property type="match status" value="1"/>
</dbReference>
<evidence type="ECO:0000256" key="22">
    <source>
        <dbReference type="ARBA" id="ARBA00048659"/>
    </source>
</evidence>
<evidence type="ECO:0000256" key="17">
    <source>
        <dbReference type="ARBA" id="ARBA00023137"/>
    </source>
</evidence>
<keyword evidence="7" id="KW-0732">Signal</keyword>
<dbReference type="InterPro" id="IPR050339">
    <property type="entry name" value="CC_SR_Kinase"/>
</dbReference>
<dbReference type="Bgee" id="ENSOANG00000010350">
    <property type="expression patterns" value="Expressed in endometrium and 7 other cell types or tissues"/>
</dbReference>
<evidence type="ECO:0000256" key="28">
    <source>
        <dbReference type="SAM" id="MobiDB-lite"/>
    </source>
</evidence>
<evidence type="ECO:0000256" key="4">
    <source>
        <dbReference type="ARBA" id="ARBA00022553"/>
    </source>
</evidence>
<evidence type="ECO:0000256" key="19">
    <source>
        <dbReference type="ARBA" id="ARBA00023230"/>
    </source>
</evidence>
<keyword evidence="19" id="KW-0834">Unfolded protein response</keyword>
<comment type="subcellular location">
    <subcellularLocation>
        <location evidence="1">Endoplasmic reticulum membrane</location>
        <topology evidence="1">Single-pass type I membrane protein</topology>
    </subcellularLocation>
</comment>
<evidence type="ECO:0000256" key="3">
    <source>
        <dbReference type="ARBA" id="ARBA00022527"/>
    </source>
</evidence>
<comment type="catalytic activity">
    <reaction evidence="24">
        <text>L-tyrosyl-[protein] + ATP = O-phospho-L-tyrosyl-[protein] + ADP + H(+)</text>
        <dbReference type="Rhea" id="RHEA:10596"/>
        <dbReference type="Rhea" id="RHEA-COMP:10136"/>
        <dbReference type="Rhea" id="RHEA-COMP:20101"/>
        <dbReference type="ChEBI" id="CHEBI:15378"/>
        <dbReference type="ChEBI" id="CHEBI:30616"/>
        <dbReference type="ChEBI" id="CHEBI:46858"/>
        <dbReference type="ChEBI" id="CHEBI:61978"/>
        <dbReference type="ChEBI" id="CHEBI:456216"/>
        <dbReference type="EC" id="2.7.10.2"/>
    </reaction>
    <physiologicalReaction direction="left-to-right" evidence="24">
        <dbReference type="Rhea" id="RHEA:10597"/>
    </physiologicalReaction>
</comment>
<keyword evidence="11" id="KW-0256">Endoplasmic reticulum</keyword>
<feature type="domain" description="Protein kinase" evidence="29">
    <location>
        <begin position="584"/>
        <end position="1074"/>
    </location>
</feature>
<accession>F7B448</accession>
<feature type="region of interest" description="Disordered" evidence="28">
    <location>
        <begin position="817"/>
        <end position="846"/>
    </location>
</feature>
<keyword evidence="10" id="KW-0418">Kinase</keyword>
<dbReference type="Ensembl" id="ENSOANT00000016422.3">
    <property type="protein sequence ID" value="ENSOANP00000016419.3"/>
    <property type="gene ID" value="ENSOANG00000010350.3"/>
</dbReference>
<evidence type="ECO:0000256" key="21">
    <source>
        <dbReference type="ARBA" id="ARBA00041500"/>
    </source>
</evidence>
<dbReference type="Proteomes" id="UP000002279">
    <property type="component" value="Chromosome 18"/>
</dbReference>
<keyword evidence="4" id="KW-0597">Phosphoprotein</keyword>
<evidence type="ECO:0000256" key="27">
    <source>
        <dbReference type="ARBA" id="ARBA00078389"/>
    </source>
</evidence>
<name>F7B448_ORNAN</name>
<evidence type="ECO:0000259" key="29">
    <source>
        <dbReference type="PROSITE" id="PS50011"/>
    </source>
</evidence>
<sequence length="1074" mass="121104">MAAGPPAEGAGLRRGRWFGGSAARAWPLMERATRPGRLGLALLLLQLLQLLQLQEGALQPLQPLQRPVAAAEVTVEDAAGDQEPDDEPDPRPSSRSLVIISTLDGRIAALDPENRGQKYWDLDVGSGSLVSSSLSKPEVFGNKMIIPSLDGDLFQWDRDRESMEAVPFTVESLLESSYKFGDDVVLVGGKSLTTYGLSAYSGKVRYICSAMGCRRWDDDEIEQEDILLLHRTQKTVRAVGPRSGNEKWNFSVGHFELRYVPDVETRVGFLESNFKSGVNREESTIISDVEEQEAVMKDTVIKVSVADWKIMAFNKKGGHLEWEYQFCTPIASAWLVKDGKVIPISLFDDTSYTSDSGILEDEEDIVEAARGATESSVYLGMYRGQLYLQSSVRISEKFPTNPKALESINNENAIIPLPTIKWKPLIHSPSRTPVLVGSDEFDKCLSNDKFSHEEYSNGALSILQYPYDNGYYLPYYKRERSKRSTQITVRFFDNMNYNKNVRKKDPVLLLHWWKEIAGTILFCIIATTLIVRRLFHPNPHRQRKESETQCQTDNKYDSISGEISDSSWSDIKTSGYVSRYLTDFEPIQCMGRGGFGVVFEARNKVDDCNYAIKRIRLPNRDLAREKVMREVKALAKLEHPGIVRYFNAWLEAPPEKWQEKMDELWLKDESTDWPLSSPSPMDAPSVKIRRVDPFSTRERVEIIAPSPQRNKSFSVGISCSQSSSSESQFSPLEFSEVENGNNSESEDPGFNLRDSCLTDCDVEDGTVDGNDEGHSFELCPSAASPYVRSGERTSSSIVFEDSGCDNTSSKEDHKTLALHNGNRSPDRLISTKDSPSESLLSISPPRPTTLSLDLTRNVTEKLQPTSPKVYLYIQMQLCRKENLKDWMNRRCNIEDRERTVCLQIFLQIAEAVEFLHSKGLMHRDLKPSNIFFTMDDVVKVGDFGLVTAMDQDEEEQSVLTPMPAYARHTGQVGTKLYMSPEQICGNSYSHKVDIFSLGLILFELLYPFSTQMERVRILSEVRNLKFPPLFATKYPQEAILLLGPGKTGISPWNLTHSLHATTWSVIRDSVWPGP</sequence>
<evidence type="ECO:0000256" key="26">
    <source>
        <dbReference type="ARBA" id="ARBA00069562"/>
    </source>
</evidence>
<dbReference type="FunFam" id="1.10.510.10:FF:000251">
    <property type="entry name" value="eukaryotic translation initiation factor 2-alpha kinase 3"/>
    <property type="match status" value="1"/>
</dbReference>
<proteinExistence type="inferred from homology"/>
<comment type="catalytic activity">
    <reaction evidence="22">
        <text>L-threonyl-[protein] + ATP = O-phospho-L-threonyl-[protein] + ADP + H(+)</text>
        <dbReference type="Rhea" id="RHEA:46608"/>
        <dbReference type="Rhea" id="RHEA-COMP:11060"/>
        <dbReference type="Rhea" id="RHEA-COMP:11605"/>
        <dbReference type="ChEBI" id="CHEBI:15378"/>
        <dbReference type="ChEBI" id="CHEBI:30013"/>
        <dbReference type="ChEBI" id="CHEBI:30616"/>
        <dbReference type="ChEBI" id="CHEBI:61977"/>
        <dbReference type="ChEBI" id="CHEBI:456216"/>
        <dbReference type="EC" id="2.7.11.1"/>
    </reaction>
    <physiologicalReaction direction="left-to-right" evidence="22">
        <dbReference type="Rhea" id="RHEA:46609"/>
    </physiologicalReaction>
</comment>
<dbReference type="SMART" id="SM00220">
    <property type="entry name" value="S_TKc"/>
    <property type="match status" value="1"/>
</dbReference>
<dbReference type="HOGENOM" id="CLU_009091_0_0_1"/>
<evidence type="ECO:0000256" key="20">
    <source>
        <dbReference type="ARBA" id="ARBA00037982"/>
    </source>
</evidence>
<feature type="compositionally biased region" description="Low complexity" evidence="28">
    <location>
        <begin position="712"/>
        <end position="743"/>
    </location>
</feature>
<keyword evidence="12" id="KW-0067">ATP-binding</keyword>
<dbReference type="AlphaFoldDB" id="F7B448"/>
<evidence type="ECO:0000256" key="18">
    <source>
        <dbReference type="ARBA" id="ARBA00023180"/>
    </source>
</evidence>
<evidence type="ECO:0000313" key="30">
    <source>
        <dbReference type="Ensembl" id="ENSOANP00000016419.3"/>
    </source>
</evidence>
<comment type="similarity">
    <text evidence="20">Belongs to the protein kinase superfamily. Ser/Thr protein kinase family. GCN2 subfamily.</text>
</comment>
<dbReference type="PROSITE" id="PS50011">
    <property type="entry name" value="PROTEIN_KINASE_DOM"/>
    <property type="match status" value="1"/>
</dbReference>
<evidence type="ECO:0000256" key="13">
    <source>
        <dbReference type="ARBA" id="ARBA00022845"/>
    </source>
</evidence>
<keyword evidence="15" id="KW-0346">Stress response</keyword>
<keyword evidence="3" id="KW-0723">Serine/threonine-protein kinase</keyword>
<evidence type="ECO:0000313" key="31">
    <source>
        <dbReference type="Proteomes" id="UP000002279"/>
    </source>
</evidence>
<evidence type="ECO:0000256" key="15">
    <source>
        <dbReference type="ARBA" id="ARBA00023016"/>
    </source>
</evidence>
<evidence type="ECO:0000256" key="16">
    <source>
        <dbReference type="ARBA" id="ARBA00023136"/>
    </source>
</evidence>
<evidence type="ECO:0000256" key="10">
    <source>
        <dbReference type="ARBA" id="ARBA00022777"/>
    </source>
</evidence>
<keyword evidence="18" id="KW-0325">Glycoprotein</keyword>
<dbReference type="Gene3D" id="3.30.200.20">
    <property type="entry name" value="Phosphorylase Kinase, domain 1"/>
    <property type="match status" value="1"/>
</dbReference>
<evidence type="ECO:0000256" key="1">
    <source>
        <dbReference type="ARBA" id="ARBA00004115"/>
    </source>
</evidence>
<evidence type="ECO:0000256" key="25">
    <source>
        <dbReference type="ARBA" id="ARBA00062422"/>
    </source>
</evidence>
<dbReference type="GO" id="GO:0004715">
    <property type="term" value="F:non-membrane spanning protein tyrosine kinase activity"/>
    <property type="evidence" value="ECO:0007669"/>
    <property type="project" value="UniProtKB-EC"/>
</dbReference>
<dbReference type="GO" id="GO:0005789">
    <property type="term" value="C:endoplasmic reticulum membrane"/>
    <property type="evidence" value="ECO:0007669"/>
    <property type="project" value="UniProtKB-SubCell"/>
</dbReference>
<evidence type="ECO:0000256" key="24">
    <source>
        <dbReference type="ARBA" id="ARBA00051942"/>
    </source>
</evidence>
<dbReference type="Gene3D" id="2.130.10.10">
    <property type="entry name" value="YVTN repeat-like/Quinoprotein amine dehydrogenase"/>
    <property type="match status" value="1"/>
</dbReference>
<dbReference type="InterPro" id="IPR008271">
    <property type="entry name" value="Ser/Thr_kinase_AS"/>
</dbReference>
<keyword evidence="17" id="KW-0829">Tyrosine-protein kinase</keyword>
<dbReference type="InterPro" id="IPR011009">
    <property type="entry name" value="Kinase-like_dom_sf"/>
</dbReference>
<feature type="region of interest" description="Disordered" evidence="28">
    <location>
        <begin position="710"/>
        <end position="750"/>
    </location>
</feature>
<evidence type="ECO:0000256" key="12">
    <source>
        <dbReference type="ARBA" id="ARBA00022840"/>
    </source>
</evidence>
<dbReference type="InterPro" id="IPR011047">
    <property type="entry name" value="Quinoprotein_ADH-like_sf"/>
</dbReference>
<dbReference type="GO" id="GO:0006986">
    <property type="term" value="P:response to unfolded protein"/>
    <property type="evidence" value="ECO:0007669"/>
    <property type="project" value="UniProtKB-KW"/>
</dbReference>
<dbReference type="InterPro" id="IPR015943">
    <property type="entry name" value="WD40/YVTN_repeat-like_dom_sf"/>
</dbReference>